<protein>
    <submittedName>
        <fullName evidence="3">Uncharacterized protein</fullName>
    </submittedName>
</protein>
<evidence type="ECO:0000313" key="4">
    <source>
        <dbReference type="Proteomes" id="UP001295684"/>
    </source>
</evidence>
<feature type="chain" id="PRO_5041940604" evidence="2">
    <location>
        <begin position="25"/>
        <end position="98"/>
    </location>
</feature>
<proteinExistence type="predicted"/>
<reference evidence="3" key="1">
    <citation type="submission" date="2023-07" db="EMBL/GenBank/DDBJ databases">
        <authorList>
            <consortium name="AG Swart"/>
            <person name="Singh M."/>
            <person name="Singh A."/>
            <person name="Seah K."/>
            <person name="Emmerich C."/>
        </authorList>
    </citation>
    <scope>NUCLEOTIDE SEQUENCE</scope>
    <source>
        <strain evidence="3">DP1</strain>
    </source>
</reference>
<feature type="signal peptide" evidence="2">
    <location>
        <begin position="1"/>
        <end position="24"/>
    </location>
</feature>
<comment type="caution">
    <text evidence="3">The sequence shown here is derived from an EMBL/GenBank/DDBJ whole genome shotgun (WGS) entry which is preliminary data.</text>
</comment>
<dbReference type="Proteomes" id="UP001295684">
    <property type="component" value="Unassembled WGS sequence"/>
</dbReference>
<keyword evidence="4" id="KW-1185">Reference proteome</keyword>
<keyword evidence="2" id="KW-0732">Signal</keyword>
<sequence length="98" mass="10971">MPELMSIIFLFLCIPSLNIKYLRSNDSLPSSSCKDLVNCCHRRLCPTTSQQECLSPEIQALNGECHRILTFSLSPMNLGIIFSGFIILLSLSTKVSNY</sequence>
<accession>A0AAD1X8R1</accession>
<organism evidence="3 4">
    <name type="scientific">Euplotes crassus</name>
    <dbReference type="NCBI Taxonomy" id="5936"/>
    <lineage>
        <taxon>Eukaryota</taxon>
        <taxon>Sar</taxon>
        <taxon>Alveolata</taxon>
        <taxon>Ciliophora</taxon>
        <taxon>Intramacronucleata</taxon>
        <taxon>Spirotrichea</taxon>
        <taxon>Hypotrichia</taxon>
        <taxon>Euplotida</taxon>
        <taxon>Euplotidae</taxon>
        <taxon>Moneuplotes</taxon>
    </lineage>
</organism>
<keyword evidence="1" id="KW-0812">Transmembrane</keyword>
<dbReference type="AlphaFoldDB" id="A0AAD1X8R1"/>
<gene>
    <name evidence="3" type="ORF">ECRASSUSDP1_LOCUS8581</name>
</gene>
<feature type="transmembrane region" description="Helical" evidence="1">
    <location>
        <begin position="68"/>
        <end position="91"/>
    </location>
</feature>
<keyword evidence="1" id="KW-1133">Transmembrane helix</keyword>
<name>A0AAD1X8R1_EUPCR</name>
<evidence type="ECO:0000256" key="2">
    <source>
        <dbReference type="SAM" id="SignalP"/>
    </source>
</evidence>
<evidence type="ECO:0000313" key="3">
    <source>
        <dbReference type="EMBL" id="CAI2367299.1"/>
    </source>
</evidence>
<keyword evidence="1" id="KW-0472">Membrane</keyword>
<evidence type="ECO:0000256" key="1">
    <source>
        <dbReference type="SAM" id="Phobius"/>
    </source>
</evidence>
<dbReference type="EMBL" id="CAMPGE010008400">
    <property type="protein sequence ID" value="CAI2367299.1"/>
    <property type="molecule type" value="Genomic_DNA"/>
</dbReference>